<keyword evidence="1" id="KW-0853">WD repeat</keyword>
<dbReference type="GO" id="GO:0060236">
    <property type="term" value="P:regulation of mitotic spindle organization"/>
    <property type="evidence" value="ECO:0000318"/>
    <property type="project" value="GO_Central"/>
</dbReference>
<dbReference type="STRING" id="29655.A0A0K9P8G3"/>
<accession>A0A0K9P8G3</accession>
<comment type="caution">
    <text evidence="3">The sequence shown here is derived from an EMBL/GenBank/DDBJ whole genome shotgun (WGS) entry which is preliminary data.</text>
</comment>
<dbReference type="Proteomes" id="UP000036987">
    <property type="component" value="Unassembled WGS sequence"/>
</dbReference>
<feature type="repeat" description="WD" evidence="1">
    <location>
        <begin position="39"/>
        <end position="70"/>
    </location>
</feature>
<dbReference type="OMA" id="GTMVLWD"/>
<name>A0A0K9P8G3_ZOSMR</name>
<dbReference type="InterPro" id="IPR044621">
    <property type="entry name" value="NEDD1"/>
</dbReference>
<dbReference type="GO" id="GO:0000919">
    <property type="term" value="P:cell plate assembly"/>
    <property type="evidence" value="ECO:0000318"/>
    <property type="project" value="GO_Central"/>
</dbReference>
<keyword evidence="2" id="KW-0175">Coiled coil</keyword>
<dbReference type="GO" id="GO:0032467">
    <property type="term" value="P:positive regulation of cytokinesis"/>
    <property type="evidence" value="ECO:0000318"/>
    <property type="project" value="GO_Central"/>
</dbReference>
<dbReference type="SUPFAM" id="SSF50978">
    <property type="entry name" value="WD40 repeat-like"/>
    <property type="match status" value="1"/>
</dbReference>
<dbReference type="InterPro" id="IPR001680">
    <property type="entry name" value="WD40_rpt"/>
</dbReference>
<dbReference type="GO" id="GO:2000694">
    <property type="term" value="P:regulation of phragmoplast microtubule organization"/>
    <property type="evidence" value="ECO:0000318"/>
    <property type="project" value="GO_Central"/>
</dbReference>
<keyword evidence="4" id="KW-1185">Reference proteome</keyword>
<dbReference type="GO" id="GO:0140496">
    <property type="term" value="F:gamma-tubulin complex binding"/>
    <property type="evidence" value="ECO:0007669"/>
    <property type="project" value="InterPro"/>
</dbReference>
<organism evidence="3 4">
    <name type="scientific">Zostera marina</name>
    <name type="common">Eelgrass</name>
    <dbReference type="NCBI Taxonomy" id="29655"/>
    <lineage>
        <taxon>Eukaryota</taxon>
        <taxon>Viridiplantae</taxon>
        <taxon>Streptophyta</taxon>
        <taxon>Embryophyta</taxon>
        <taxon>Tracheophyta</taxon>
        <taxon>Spermatophyta</taxon>
        <taxon>Magnoliopsida</taxon>
        <taxon>Liliopsida</taxon>
        <taxon>Zosteraceae</taxon>
        <taxon>Zostera</taxon>
    </lineage>
</organism>
<dbReference type="Gene3D" id="2.130.10.10">
    <property type="entry name" value="YVTN repeat-like/Quinoprotein amine dehydrogenase"/>
    <property type="match status" value="2"/>
</dbReference>
<dbReference type="GO" id="GO:0005828">
    <property type="term" value="C:kinetochore microtubule"/>
    <property type="evidence" value="ECO:0000318"/>
    <property type="project" value="GO_Central"/>
</dbReference>
<evidence type="ECO:0000256" key="2">
    <source>
        <dbReference type="SAM" id="Coils"/>
    </source>
</evidence>
<gene>
    <name evidence="3" type="ORF">ZOSMA_327G00050</name>
</gene>
<feature type="coiled-coil region" evidence="2">
    <location>
        <begin position="709"/>
        <end position="736"/>
    </location>
</feature>
<dbReference type="AlphaFoldDB" id="A0A0K9P8G3"/>
<evidence type="ECO:0000313" key="3">
    <source>
        <dbReference type="EMBL" id="KMZ65333.1"/>
    </source>
</evidence>
<evidence type="ECO:0000313" key="4">
    <source>
        <dbReference type="Proteomes" id="UP000036987"/>
    </source>
</evidence>
<dbReference type="Pfam" id="PF00400">
    <property type="entry name" value="WD40"/>
    <property type="match status" value="3"/>
</dbReference>
<proteinExistence type="predicted"/>
<dbReference type="InterPro" id="IPR015943">
    <property type="entry name" value="WD40/YVTN_repeat-like_dom_sf"/>
</dbReference>
<protein>
    <submittedName>
        <fullName evidence="3">WD-40 repeat-containing protein</fullName>
    </submittedName>
</protein>
<dbReference type="PANTHER" id="PTHR45096:SF1">
    <property type="entry name" value="PROTEIN NEDD1"/>
    <property type="match status" value="1"/>
</dbReference>
<dbReference type="GO" id="GO:0010968">
    <property type="term" value="P:regulation of microtubule nucleation"/>
    <property type="evidence" value="ECO:0007669"/>
    <property type="project" value="InterPro"/>
</dbReference>
<reference evidence="4" key="1">
    <citation type="journal article" date="2016" name="Nature">
        <title>The genome of the seagrass Zostera marina reveals angiosperm adaptation to the sea.</title>
        <authorList>
            <person name="Olsen J.L."/>
            <person name="Rouze P."/>
            <person name="Verhelst B."/>
            <person name="Lin Y.-C."/>
            <person name="Bayer T."/>
            <person name="Collen J."/>
            <person name="Dattolo E."/>
            <person name="De Paoli E."/>
            <person name="Dittami S."/>
            <person name="Maumus F."/>
            <person name="Michel G."/>
            <person name="Kersting A."/>
            <person name="Lauritano C."/>
            <person name="Lohaus R."/>
            <person name="Toepel M."/>
            <person name="Tonon T."/>
            <person name="Vanneste K."/>
            <person name="Amirebrahimi M."/>
            <person name="Brakel J."/>
            <person name="Bostroem C."/>
            <person name="Chovatia M."/>
            <person name="Grimwood J."/>
            <person name="Jenkins J.W."/>
            <person name="Jueterbock A."/>
            <person name="Mraz A."/>
            <person name="Stam W.T."/>
            <person name="Tice H."/>
            <person name="Bornberg-Bauer E."/>
            <person name="Green P.J."/>
            <person name="Pearson G.A."/>
            <person name="Procaccini G."/>
            <person name="Duarte C.M."/>
            <person name="Schmutz J."/>
            <person name="Reusch T.B.H."/>
            <person name="Van de Peer Y."/>
        </authorList>
    </citation>
    <scope>NUCLEOTIDE SEQUENCE [LARGE SCALE GENOMIC DNA]</scope>
    <source>
        <strain evidence="4">cv. Finnish</strain>
    </source>
</reference>
<dbReference type="InterPro" id="IPR036322">
    <property type="entry name" value="WD40_repeat_dom_sf"/>
</dbReference>
<dbReference type="EMBL" id="LFYR01001049">
    <property type="protein sequence ID" value="KMZ65333.1"/>
    <property type="molecule type" value="Genomic_DNA"/>
</dbReference>
<sequence>MGFSEGIRSTALLAACGGDTVKLFDVNVESGDPCVLSYTPTQGSHVNCVKWNHTNLVIATAGDDKKISLWRKNGQCVGMLPHSTMDLSDIIDESISSISFSNKGSRYLCSGGSGRVVRIWDLQRKLCIKKLTGHNATITGVIYNFRDEHLASISLKGHLIIHNLASGSRAAELMDPNGQVLRVIDYSRFSRHILVTAGDDGSVHLWDSTGHKPKVSWLKQHSAPTTGVCFSPSSDKIIASVGLDKKLYTFDSSNKKPIYCAPYEAPFSSLVFRDDGYILAAGTNSGRVVFYDVRGKPQPFTVLRAYNSSESVTNLCWQRSKPVIVNEGNCSDEVALLGGTGEDSILMPDPLPSLNASSFSLATSQNLLLTSTSGSISNTSFSFETPIQTDKRIKGPLGRLQTTQVNRNIKDDMDVFSPLVDVQPIMPSLDSWWDGQDEAKKHGLQNEKSSPISSTWRFPYSEANTEQHTPISDWRSSSASVQDDILSPPTVTPITYSKIDSSFSPTPPDAWGGNGLHDKLSNRRSLLSRTVPTTATSSISVGLQDISMPSNFPISDFTTNSSLVLSNLHANRTILESSSVSVPSPSSQPRKYSTYAERISTTSTFTDGTSSAITSPKLKKSGNETWEELKGVPLKQFQQSSSMGGRTLPSVDGGSSHTGASSFSFQLFQRILEETLGSVQHSIHEDVQNIHIELLRQFHMHEIEMMEQLNTILKKQDELSNEVQSLRKENQQLRQLLL</sequence>
<feature type="repeat" description="WD" evidence="1">
    <location>
        <begin position="194"/>
        <end position="207"/>
    </location>
</feature>
<dbReference type="PROSITE" id="PS50082">
    <property type="entry name" value="WD_REPEATS_2"/>
    <property type="match status" value="2"/>
</dbReference>
<evidence type="ECO:0000256" key="1">
    <source>
        <dbReference type="PROSITE-ProRule" id="PRU00221"/>
    </source>
</evidence>
<dbReference type="SMART" id="SM00320">
    <property type="entry name" value="WD40"/>
    <property type="match status" value="6"/>
</dbReference>
<dbReference type="PANTHER" id="PTHR45096">
    <property type="entry name" value="PROTEIN NEDD1"/>
    <property type="match status" value="1"/>
</dbReference>
<dbReference type="OrthoDB" id="756313at2759"/>